<evidence type="ECO:0008006" key="6">
    <source>
        <dbReference type="Google" id="ProtNLM"/>
    </source>
</evidence>
<feature type="transmembrane region" description="Helical" evidence="1">
    <location>
        <begin position="129"/>
        <end position="146"/>
    </location>
</feature>
<reference evidence="3" key="1">
    <citation type="submission" date="2022-04" db="EMBL/GenBank/DDBJ databases">
        <authorList>
            <person name="Forde T."/>
        </authorList>
    </citation>
    <scope>NUCLEOTIDE SEQUENCE</scope>
    <source>
        <strain evidence="3">A18Y016a</strain>
        <strain evidence="2">A18Y020d</strain>
    </source>
</reference>
<dbReference type="Proteomes" id="UP001154095">
    <property type="component" value="Chromosome"/>
</dbReference>
<protein>
    <recommendedName>
        <fullName evidence="6">DUF2178 domain-containing protein</fullName>
    </recommendedName>
</protein>
<evidence type="ECO:0000313" key="3">
    <source>
        <dbReference type="EMBL" id="CAH2763088.1"/>
    </source>
</evidence>
<feature type="transmembrane region" description="Helical" evidence="1">
    <location>
        <begin position="7"/>
        <end position="25"/>
    </location>
</feature>
<evidence type="ECO:0000313" key="2">
    <source>
        <dbReference type="EMBL" id="CAH2763057.1"/>
    </source>
</evidence>
<sequence>MKQTRNRIIYVIILIWGFLGTMIQFDKIKQLIISDAGVGPVTNQAKISIVWVFIFITFALTVLFIYKRKSGDSWKTFLFEEIDQLDEDERSILIDAPARRFAGNILVMAVLIYLSVLMMGPLLVKSSTILYAIGILFTIYELCYYFKLKQLYFR</sequence>
<gene>
    <name evidence="3" type="ORF">ERYAMS2_01547</name>
    <name evidence="2" type="ORF">ERYAMS_01254</name>
</gene>
<evidence type="ECO:0000313" key="5">
    <source>
        <dbReference type="Proteomes" id="UP001154111"/>
    </source>
</evidence>
<dbReference type="RefSeq" id="WP_254006704.1">
    <property type="nucleotide sequence ID" value="NZ_OW659477.1"/>
</dbReference>
<accession>A0AAU9VKQ4</accession>
<keyword evidence="1" id="KW-0472">Membrane</keyword>
<keyword evidence="1" id="KW-0812">Transmembrane</keyword>
<evidence type="ECO:0000256" key="1">
    <source>
        <dbReference type="SAM" id="Phobius"/>
    </source>
</evidence>
<dbReference type="EMBL" id="OW659496">
    <property type="protein sequence ID" value="CAH2763057.1"/>
    <property type="molecule type" value="Genomic_DNA"/>
</dbReference>
<proteinExistence type="predicted"/>
<organism evidence="3 5">
    <name type="scientific">Erysipelothrix amsterdamensis</name>
    <dbReference type="NCBI Taxonomy" id="2929157"/>
    <lineage>
        <taxon>Bacteria</taxon>
        <taxon>Bacillati</taxon>
        <taxon>Bacillota</taxon>
        <taxon>Erysipelotrichia</taxon>
        <taxon>Erysipelotrichales</taxon>
        <taxon>Erysipelotrichaceae</taxon>
        <taxon>Erysipelothrix</taxon>
    </lineage>
</organism>
<dbReference type="EMBL" id="OW659477">
    <property type="protein sequence ID" value="CAH2763088.1"/>
    <property type="molecule type" value="Genomic_DNA"/>
</dbReference>
<name>A0AAU9VKQ4_9FIRM</name>
<dbReference type="Proteomes" id="UP001154111">
    <property type="component" value="Chromosome"/>
</dbReference>
<keyword evidence="4" id="KW-1185">Reference proteome</keyword>
<keyword evidence="1" id="KW-1133">Transmembrane helix</keyword>
<feature type="transmembrane region" description="Helical" evidence="1">
    <location>
        <begin position="101"/>
        <end position="123"/>
    </location>
</feature>
<feature type="transmembrane region" description="Helical" evidence="1">
    <location>
        <begin position="45"/>
        <end position="66"/>
    </location>
</feature>
<dbReference type="AlphaFoldDB" id="A0AAU9VKQ4"/>
<evidence type="ECO:0000313" key="4">
    <source>
        <dbReference type="Proteomes" id="UP001154095"/>
    </source>
</evidence>